<dbReference type="Gene3D" id="2.60.40.420">
    <property type="entry name" value="Cupredoxins - blue copper proteins"/>
    <property type="match status" value="1"/>
</dbReference>
<dbReference type="GO" id="GO:0016020">
    <property type="term" value="C:membrane"/>
    <property type="evidence" value="ECO:0007669"/>
    <property type="project" value="InterPro"/>
</dbReference>
<feature type="transmembrane region" description="Helical" evidence="1">
    <location>
        <begin position="20"/>
        <end position="38"/>
    </location>
</feature>
<evidence type="ECO:0000313" key="3">
    <source>
        <dbReference type="EMBL" id="RBP46202.1"/>
    </source>
</evidence>
<evidence type="ECO:0000259" key="2">
    <source>
        <dbReference type="PROSITE" id="PS50857"/>
    </source>
</evidence>
<accession>A0A366HRB6</accession>
<gene>
    <name evidence="3" type="ORF">DES53_102588</name>
</gene>
<keyword evidence="1" id="KW-0472">Membrane</keyword>
<dbReference type="EMBL" id="QNRR01000002">
    <property type="protein sequence ID" value="RBP46202.1"/>
    <property type="molecule type" value="Genomic_DNA"/>
</dbReference>
<dbReference type="InterPro" id="IPR002429">
    <property type="entry name" value="CcO_II-like_C"/>
</dbReference>
<keyword evidence="4" id="KW-1185">Reference proteome</keyword>
<dbReference type="Proteomes" id="UP000253426">
    <property type="component" value="Unassembled WGS sequence"/>
</dbReference>
<dbReference type="AlphaFoldDB" id="A0A366HRB6"/>
<evidence type="ECO:0000313" key="4">
    <source>
        <dbReference type="Proteomes" id="UP000253426"/>
    </source>
</evidence>
<keyword evidence="1" id="KW-0812">Transmembrane</keyword>
<proteinExistence type="predicted"/>
<dbReference type="SUPFAM" id="SSF49503">
    <property type="entry name" value="Cupredoxins"/>
    <property type="match status" value="1"/>
</dbReference>
<comment type="caution">
    <text evidence="3">The sequence shown here is derived from an EMBL/GenBank/DDBJ whole genome shotgun (WGS) entry which is preliminary data.</text>
</comment>
<dbReference type="GO" id="GO:0005507">
    <property type="term" value="F:copper ion binding"/>
    <property type="evidence" value="ECO:0007669"/>
    <property type="project" value="InterPro"/>
</dbReference>
<dbReference type="GO" id="GO:0004129">
    <property type="term" value="F:cytochrome-c oxidase activity"/>
    <property type="evidence" value="ECO:0007669"/>
    <property type="project" value="InterPro"/>
</dbReference>
<reference evidence="3 4" key="1">
    <citation type="submission" date="2018-06" db="EMBL/GenBank/DDBJ databases">
        <title>Genomic Encyclopedia of Type Strains, Phase IV (KMG-IV): sequencing the most valuable type-strain genomes for metagenomic binning, comparative biology and taxonomic classification.</title>
        <authorList>
            <person name="Goeker M."/>
        </authorList>
    </citation>
    <scope>NUCLEOTIDE SEQUENCE [LARGE SCALE GENOMIC DNA]</scope>
    <source>
        <strain evidence="3 4">DSM 25532</strain>
    </source>
</reference>
<dbReference type="RefSeq" id="WP_113957732.1">
    <property type="nucleotide sequence ID" value="NZ_QNRR01000002.1"/>
</dbReference>
<organism evidence="3 4">
    <name type="scientific">Roseimicrobium gellanilyticum</name>
    <dbReference type="NCBI Taxonomy" id="748857"/>
    <lineage>
        <taxon>Bacteria</taxon>
        <taxon>Pseudomonadati</taxon>
        <taxon>Verrucomicrobiota</taxon>
        <taxon>Verrucomicrobiia</taxon>
        <taxon>Verrucomicrobiales</taxon>
        <taxon>Verrucomicrobiaceae</taxon>
        <taxon>Roseimicrobium</taxon>
    </lineage>
</organism>
<dbReference type="InterPro" id="IPR008972">
    <property type="entry name" value="Cupredoxin"/>
</dbReference>
<evidence type="ECO:0000256" key="1">
    <source>
        <dbReference type="SAM" id="Phobius"/>
    </source>
</evidence>
<feature type="domain" description="Cytochrome oxidase subunit II copper A binding" evidence="2">
    <location>
        <begin position="55"/>
        <end position="196"/>
    </location>
</feature>
<name>A0A366HRB6_9BACT</name>
<dbReference type="OrthoDB" id="9781261at2"/>
<sequence>MSAPERDDSRGARISRFGPVAILTIVVIGLAVVLYYPIAMEKFMARYSGVSHVVEPAFEIQVFAQKYDWHFHYAGPDGVFGATSSSQVAKDNPIGLDAGDRNAQDDFVTSELVLPCDINILLKTHSADVIHTLGDVHGAFRVDAIPGVNTDGLLETPASPASGTLRCLTPCGPNHKHHHAPFRFVSETVYESWFETQLMAAQAKRPPPSPQPAR</sequence>
<keyword evidence="1" id="KW-1133">Transmembrane helix</keyword>
<protein>
    <recommendedName>
        <fullName evidence="2">Cytochrome oxidase subunit II copper A binding domain-containing protein</fullName>
    </recommendedName>
</protein>
<dbReference type="PROSITE" id="PS50857">
    <property type="entry name" value="COX2_CUA"/>
    <property type="match status" value="1"/>
</dbReference>